<reference evidence="1 2" key="1">
    <citation type="journal article" date="2018" name="Sci. Rep.">
        <title>Genomic signatures of local adaptation to the degree of environmental predictability in rotifers.</title>
        <authorList>
            <person name="Franch-Gras L."/>
            <person name="Hahn C."/>
            <person name="Garcia-Roger E.M."/>
            <person name="Carmona M.J."/>
            <person name="Serra M."/>
            <person name="Gomez A."/>
        </authorList>
    </citation>
    <scope>NUCLEOTIDE SEQUENCE [LARGE SCALE GENOMIC DNA]</scope>
    <source>
        <strain evidence="1">HYR1</strain>
    </source>
</reference>
<dbReference type="Proteomes" id="UP000276133">
    <property type="component" value="Unassembled WGS sequence"/>
</dbReference>
<dbReference type="EMBL" id="REGN01002261">
    <property type="protein sequence ID" value="RNA29235.1"/>
    <property type="molecule type" value="Genomic_DNA"/>
</dbReference>
<protein>
    <submittedName>
        <fullName evidence="1">Uncharacterized protein</fullName>
    </submittedName>
</protein>
<dbReference type="AlphaFoldDB" id="A0A3M7S0T6"/>
<keyword evidence="2" id="KW-1185">Reference proteome</keyword>
<evidence type="ECO:0000313" key="1">
    <source>
        <dbReference type="EMBL" id="RNA29235.1"/>
    </source>
</evidence>
<gene>
    <name evidence="1" type="ORF">BpHYR1_021467</name>
</gene>
<sequence>KDTKGQQRIFSYKNTLIVNSSDRYNKINIFYSTFDLMEKAEFPLIQIKLGSLLICCKVNILLFNLFNLICCFAYKGAGPGNIITKNKKIE</sequence>
<evidence type="ECO:0000313" key="2">
    <source>
        <dbReference type="Proteomes" id="UP000276133"/>
    </source>
</evidence>
<accession>A0A3M7S0T6</accession>
<name>A0A3M7S0T6_BRAPC</name>
<proteinExistence type="predicted"/>
<organism evidence="1 2">
    <name type="scientific">Brachionus plicatilis</name>
    <name type="common">Marine rotifer</name>
    <name type="synonym">Brachionus muelleri</name>
    <dbReference type="NCBI Taxonomy" id="10195"/>
    <lineage>
        <taxon>Eukaryota</taxon>
        <taxon>Metazoa</taxon>
        <taxon>Spiralia</taxon>
        <taxon>Gnathifera</taxon>
        <taxon>Rotifera</taxon>
        <taxon>Eurotatoria</taxon>
        <taxon>Monogononta</taxon>
        <taxon>Pseudotrocha</taxon>
        <taxon>Ploima</taxon>
        <taxon>Brachionidae</taxon>
        <taxon>Brachionus</taxon>
    </lineage>
</organism>
<feature type="non-terminal residue" evidence="1">
    <location>
        <position position="1"/>
    </location>
</feature>
<comment type="caution">
    <text evidence="1">The sequence shown here is derived from an EMBL/GenBank/DDBJ whole genome shotgun (WGS) entry which is preliminary data.</text>
</comment>